<name>A0A1G4VL68_9MYCO</name>
<protein>
    <submittedName>
        <fullName evidence="3">Uncharacterized protein</fullName>
    </submittedName>
</protein>
<feature type="signal peptide" evidence="2">
    <location>
        <begin position="1"/>
        <end position="19"/>
    </location>
</feature>
<evidence type="ECO:0000256" key="1">
    <source>
        <dbReference type="SAM" id="MobiDB-lite"/>
    </source>
</evidence>
<gene>
    <name evidence="3" type="ORF">SAMN02799620_01119</name>
</gene>
<organism evidence="3 4">
    <name type="scientific">Mycolicibacterium fluoranthenivorans</name>
    <dbReference type="NCBI Taxonomy" id="258505"/>
    <lineage>
        <taxon>Bacteria</taxon>
        <taxon>Bacillati</taxon>
        <taxon>Actinomycetota</taxon>
        <taxon>Actinomycetes</taxon>
        <taxon>Mycobacteriales</taxon>
        <taxon>Mycobacteriaceae</taxon>
        <taxon>Mycolicibacterium</taxon>
    </lineage>
</organism>
<keyword evidence="2" id="KW-0732">Signal</keyword>
<evidence type="ECO:0000313" key="3">
    <source>
        <dbReference type="EMBL" id="SCX07971.1"/>
    </source>
</evidence>
<accession>A0A1G4VL68</accession>
<dbReference type="Proteomes" id="UP000199707">
    <property type="component" value="Unassembled WGS sequence"/>
</dbReference>
<dbReference type="EMBL" id="FMUB01000002">
    <property type="protein sequence ID" value="SCX07971.1"/>
    <property type="molecule type" value="Genomic_DNA"/>
</dbReference>
<feature type="region of interest" description="Disordered" evidence="1">
    <location>
        <begin position="23"/>
        <end position="137"/>
    </location>
</feature>
<feature type="chain" id="PRO_5038421542" evidence="2">
    <location>
        <begin position="20"/>
        <end position="137"/>
    </location>
</feature>
<dbReference type="AlphaFoldDB" id="A0A1G4VL68"/>
<feature type="compositionally biased region" description="Low complexity" evidence="1">
    <location>
        <begin position="28"/>
        <end position="56"/>
    </location>
</feature>
<evidence type="ECO:0000313" key="4">
    <source>
        <dbReference type="Proteomes" id="UP000199707"/>
    </source>
</evidence>
<reference evidence="4" key="1">
    <citation type="submission" date="2016-10" db="EMBL/GenBank/DDBJ databases">
        <authorList>
            <person name="Varghese N."/>
            <person name="Submissions S."/>
        </authorList>
    </citation>
    <scope>NUCLEOTIDE SEQUENCE [LARGE SCALE GENOMIC DNA]</scope>
    <source>
        <strain evidence="4">UNC267MFSha1.1M11</strain>
    </source>
</reference>
<feature type="compositionally biased region" description="Pro residues" evidence="1">
    <location>
        <begin position="73"/>
        <end position="101"/>
    </location>
</feature>
<dbReference type="RefSeq" id="WP_090354461.1">
    <property type="nucleotide sequence ID" value="NZ_FMUB01000002.1"/>
</dbReference>
<proteinExistence type="predicted"/>
<evidence type="ECO:0000256" key="2">
    <source>
        <dbReference type="SAM" id="SignalP"/>
    </source>
</evidence>
<sequence>MALTALRTAALGLTGAALIAGVVGCSSGGTSTESTTSATASTSSSATSESTSAASAPDGHDAFTACMTEHGVPAPPEGGPPAGMTPPPGMTPPSGPPPSGAPHPGEGKTPPAPPGVDQGTWDKANQACASLAPAPPK</sequence>